<evidence type="ECO:0000313" key="3">
    <source>
        <dbReference type="Proteomes" id="UP000034325"/>
    </source>
</evidence>
<reference evidence="2 3" key="1">
    <citation type="journal article" date="2015" name="Nature">
        <title>rRNA introns, odd ribosomes, and small enigmatic genomes across a large radiation of phyla.</title>
        <authorList>
            <person name="Brown C.T."/>
            <person name="Hug L.A."/>
            <person name="Thomas B.C."/>
            <person name="Sharon I."/>
            <person name="Castelle C.J."/>
            <person name="Singh A."/>
            <person name="Wilkins M.J."/>
            <person name="Williams K.H."/>
            <person name="Banfield J.F."/>
        </authorList>
    </citation>
    <scope>NUCLEOTIDE SEQUENCE [LARGE SCALE GENOMIC DNA]</scope>
</reference>
<dbReference type="EMBL" id="LBWA01000004">
    <property type="protein sequence ID" value="KKQ98207.1"/>
    <property type="molecule type" value="Genomic_DNA"/>
</dbReference>
<gene>
    <name evidence="2" type="ORF">UT23_C0004G0046</name>
</gene>
<keyword evidence="1" id="KW-0812">Transmembrane</keyword>
<keyword evidence="1" id="KW-1133">Transmembrane helix</keyword>
<accession>A0A0G0M4I5</accession>
<sequence length="303" mass="34805">MKNRNIDPEELYKDTKKKLIWAPVYPILVRLSKKGQTIFMIVVIIFVFFIIATWLLFDDQIKKKANAVLGVDTGEKILEKGDESHSDNNLAKDNIEKDRIDNKCKGAQFGIFSDYFEPVGNERFYKEEVGVSARNTEYYQASYKSNWACNIPFVAQVVAIPLSGQSFGLFFEYEDVFRVLVGDGDRVTLKVEQNKLKDRKSEWQPVLDKDGKERQKLGNQIADGEEVTLEIKVKESDGKIVLHINVYHSKFQNVEPFDYVFTPNAINIQAPQPRNFRVGLNDFRFKGTGSVLDLKTLSVDERE</sequence>
<feature type="transmembrane region" description="Helical" evidence="1">
    <location>
        <begin position="38"/>
        <end position="57"/>
    </location>
</feature>
<dbReference type="AlphaFoldDB" id="A0A0G0M4I5"/>
<keyword evidence="1" id="KW-0472">Membrane</keyword>
<proteinExistence type="predicted"/>
<comment type="caution">
    <text evidence="2">The sequence shown here is derived from an EMBL/GenBank/DDBJ whole genome shotgun (WGS) entry which is preliminary data.</text>
</comment>
<dbReference type="Proteomes" id="UP000034325">
    <property type="component" value="Unassembled WGS sequence"/>
</dbReference>
<protein>
    <submittedName>
        <fullName evidence="2">Uncharacterized protein</fullName>
    </submittedName>
</protein>
<organism evidence="2 3">
    <name type="scientific">Candidatus Woesebacteria bacterium GW2011_GWA1_39_12</name>
    <dbReference type="NCBI Taxonomy" id="1618549"/>
    <lineage>
        <taxon>Bacteria</taxon>
        <taxon>Candidatus Woeseibacteriota</taxon>
    </lineage>
</organism>
<evidence type="ECO:0000313" key="2">
    <source>
        <dbReference type="EMBL" id="KKQ98207.1"/>
    </source>
</evidence>
<name>A0A0G0M4I5_9BACT</name>
<evidence type="ECO:0000256" key="1">
    <source>
        <dbReference type="SAM" id="Phobius"/>
    </source>
</evidence>